<dbReference type="AlphaFoldDB" id="A0A8J5RAX9"/>
<dbReference type="Proteomes" id="UP000729402">
    <property type="component" value="Unassembled WGS sequence"/>
</dbReference>
<feature type="compositionally biased region" description="Basic and acidic residues" evidence="2">
    <location>
        <begin position="16"/>
        <end position="33"/>
    </location>
</feature>
<comment type="caution">
    <text evidence="3">The sequence shown here is derived from an EMBL/GenBank/DDBJ whole genome shotgun (WGS) entry which is preliminary data.</text>
</comment>
<name>A0A8J5RAX9_ZIZPA</name>
<evidence type="ECO:0000256" key="1">
    <source>
        <dbReference type="ARBA" id="ARBA00006974"/>
    </source>
</evidence>
<keyword evidence="4" id="KW-1185">Reference proteome</keyword>
<evidence type="ECO:0000256" key="2">
    <source>
        <dbReference type="SAM" id="MobiDB-lite"/>
    </source>
</evidence>
<gene>
    <name evidence="3" type="ORF">GUJ93_ZPchr0009g1640</name>
</gene>
<accession>A0A8J5RAX9</accession>
<comment type="similarity">
    <text evidence="1">Belongs to the ARG7 family.</text>
</comment>
<dbReference type="GO" id="GO:0009733">
    <property type="term" value="P:response to auxin"/>
    <property type="evidence" value="ECO:0007669"/>
    <property type="project" value="InterPro"/>
</dbReference>
<dbReference type="PANTHER" id="PTHR31175:SF120">
    <property type="entry name" value="OS09G0547100 PROTEIN"/>
    <property type="match status" value="1"/>
</dbReference>
<organism evidence="3 4">
    <name type="scientific">Zizania palustris</name>
    <name type="common">Northern wild rice</name>
    <dbReference type="NCBI Taxonomy" id="103762"/>
    <lineage>
        <taxon>Eukaryota</taxon>
        <taxon>Viridiplantae</taxon>
        <taxon>Streptophyta</taxon>
        <taxon>Embryophyta</taxon>
        <taxon>Tracheophyta</taxon>
        <taxon>Spermatophyta</taxon>
        <taxon>Magnoliopsida</taxon>
        <taxon>Liliopsida</taxon>
        <taxon>Poales</taxon>
        <taxon>Poaceae</taxon>
        <taxon>BOP clade</taxon>
        <taxon>Oryzoideae</taxon>
        <taxon>Oryzeae</taxon>
        <taxon>Zizaniinae</taxon>
        <taxon>Zizania</taxon>
    </lineage>
</organism>
<dbReference type="EMBL" id="JAAALK010000289">
    <property type="protein sequence ID" value="KAG8050366.1"/>
    <property type="molecule type" value="Genomic_DNA"/>
</dbReference>
<dbReference type="PANTHER" id="PTHR31175">
    <property type="entry name" value="AUXIN-RESPONSIVE FAMILY PROTEIN"/>
    <property type="match status" value="1"/>
</dbReference>
<feature type="region of interest" description="Disordered" evidence="2">
    <location>
        <begin position="13"/>
        <end position="39"/>
    </location>
</feature>
<dbReference type="OrthoDB" id="1936278at2759"/>
<reference evidence="3" key="2">
    <citation type="submission" date="2021-02" db="EMBL/GenBank/DDBJ databases">
        <authorList>
            <person name="Kimball J.A."/>
            <person name="Haas M.W."/>
            <person name="Macchietto M."/>
            <person name="Kono T."/>
            <person name="Duquette J."/>
            <person name="Shao M."/>
        </authorList>
    </citation>
    <scope>NUCLEOTIDE SEQUENCE</scope>
    <source>
        <tissue evidence="3">Fresh leaf tissue</tissue>
    </source>
</reference>
<evidence type="ECO:0000313" key="3">
    <source>
        <dbReference type="EMBL" id="KAG8050366.1"/>
    </source>
</evidence>
<proteinExistence type="inferred from homology"/>
<dbReference type="Pfam" id="PF02519">
    <property type="entry name" value="Auxin_inducible"/>
    <property type="match status" value="1"/>
</dbReference>
<dbReference type="InterPro" id="IPR003676">
    <property type="entry name" value="SAUR_fam"/>
</dbReference>
<reference evidence="3" key="1">
    <citation type="journal article" date="2021" name="bioRxiv">
        <title>Whole Genome Assembly and Annotation of Northern Wild Rice, Zizania palustris L., Supports a Whole Genome Duplication in the Zizania Genus.</title>
        <authorList>
            <person name="Haas M."/>
            <person name="Kono T."/>
            <person name="Macchietto M."/>
            <person name="Millas R."/>
            <person name="McGilp L."/>
            <person name="Shao M."/>
            <person name="Duquette J."/>
            <person name="Hirsch C.N."/>
            <person name="Kimball J."/>
        </authorList>
    </citation>
    <scope>NUCLEOTIDE SEQUENCE</scope>
    <source>
        <tissue evidence="3">Fresh leaf tissue</tissue>
    </source>
</reference>
<sequence length="121" mass="13112">MISSKRIAQLAKKWRRMDGSSREEAARDVDGDTRSQGWQAARQEGQGHCVVCTPPSADGTRFEVPVAFLGTAVFGDRAELLKVSREEYGFSGDGRIVLPCDALHGDGVRDVPSRKKCFGGG</sequence>
<evidence type="ECO:0008006" key="5">
    <source>
        <dbReference type="Google" id="ProtNLM"/>
    </source>
</evidence>
<protein>
    <recommendedName>
        <fullName evidence="5">Auxin-responsive protein</fullName>
    </recommendedName>
</protein>
<evidence type="ECO:0000313" key="4">
    <source>
        <dbReference type="Proteomes" id="UP000729402"/>
    </source>
</evidence>